<feature type="non-terminal residue" evidence="3">
    <location>
        <position position="1"/>
    </location>
</feature>
<feature type="compositionally biased region" description="Polar residues" evidence="1">
    <location>
        <begin position="74"/>
        <end position="93"/>
    </location>
</feature>
<protein>
    <submittedName>
        <fullName evidence="3">Bro-N domain-containing protein</fullName>
    </submittedName>
</protein>
<sequence length="232" mass="25337">LCRILGLRNSRSVATRLDEDCLGVRLTDTKRGKRKLTFVNEAGMYEVVLRSDKPEARAFRRWITHEVLPTLRRTGTYTTGAQSQPRQLNASPTPSAPAGTVTRQSAGAHTIDDAQDLVPRVEPAQPAVRMPMSHPLVIVTGTTTQGMRVVDELMRPQDGNWVSLAERNGKPQHVITGHEQVERYWLASAVRWAHLDAGAQVLASVDPLVRARGAGAILTEIVGTAVTPRTAA</sequence>
<comment type="caution">
    <text evidence="3">The sequence shown here is derived from an EMBL/GenBank/DDBJ whole genome shotgun (WGS) entry which is preliminary data.</text>
</comment>
<organism evidence="3 4">
    <name type="scientific">Actinomyces bowdenii</name>
    <dbReference type="NCBI Taxonomy" id="131109"/>
    <lineage>
        <taxon>Bacteria</taxon>
        <taxon>Bacillati</taxon>
        <taxon>Actinomycetota</taxon>
        <taxon>Actinomycetes</taxon>
        <taxon>Actinomycetales</taxon>
        <taxon>Actinomycetaceae</taxon>
        <taxon>Actinomyces</taxon>
    </lineage>
</organism>
<dbReference type="RefSeq" id="WP_179899627.1">
    <property type="nucleotide sequence ID" value="NZ_JACBXV010000012.1"/>
</dbReference>
<dbReference type="Pfam" id="PF02498">
    <property type="entry name" value="Bro-N"/>
    <property type="match status" value="1"/>
</dbReference>
<dbReference type="AlphaFoldDB" id="A0A853EGI3"/>
<proteinExistence type="predicted"/>
<evidence type="ECO:0000313" key="3">
    <source>
        <dbReference type="EMBL" id="NYS68284.1"/>
    </source>
</evidence>
<dbReference type="InterPro" id="IPR003497">
    <property type="entry name" value="BRO_N_domain"/>
</dbReference>
<evidence type="ECO:0000259" key="2">
    <source>
        <dbReference type="PROSITE" id="PS51750"/>
    </source>
</evidence>
<evidence type="ECO:0000313" key="4">
    <source>
        <dbReference type="Proteomes" id="UP000572528"/>
    </source>
</evidence>
<dbReference type="Proteomes" id="UP000572528">
    <property type="component" value="Unassembled WGS sequence"/>
</dbReference>
<dbReference type="EMBL" id="JACBXV010000012">
    <property type="protein sequence ID" value="NYS68284.1"/>
    <property type="molecule type" value="Genomic_DNA"/>
</dbReference>
<dbReference type="PANTHER" id="PTHR36180">
    <property type="entry name" value="DNA-BINDING PROTEIN-RELATED-RELATED"/>
    <property type="match status" value="1"/>
</dbReference>
<accession>A0A853EGI3</accession>
<dbReference type="PANTHER" id="PTHR36180:SF2">
    <property type="entry name" value="BRO FAMILY PROTEIN"/>
    <property type="match status" value="1"/>
</dbReference>
<feature type="domain" description="Bro-N" evidence="2">
    <location>
        <begin position="1"/>
        <end position="75"/>
    </location>
</feature>
<dbReference type="PROSITE" id="PS51750">
    <property type="entry name" value="BRO_N"/>
    <property type="match status" value="1"/>
</dbReference>
<evidence type="ECO:0000256" key="1">
    <source>
        <dbReference type="SAM" id="MobiDB-lite"/>
    </source>
</evidence>
<dbReference type="SMART" id="SM01040">
    <property type="entry name" value="Bro-N"/>
    <property type="match status" value="1"/>
</dbReference>
<name>A0A853EGI3_9ACTO</name>
<feature type="region of interest" description="Disordered" evidence="1">
    <location>
        <begin position="74"/>
        <end position="113"/>
    </location>
</feature>
<gene>
    <name evidence="3" type="ORF">HZZ05_01865</name>
</gene>
<reference evidence="3 4" key="1">
    <citation type="submission" date="2020-07" db="EMBL/GenBank/DDBJ databases">
        <title>MOT database genomes.</title>
        <authorList>
            <person name="Joseph S."/>
            <person name="Aduse-Opoku J."/>
            <person name="Hashim A."/>
            <person name="Wade W."/>
            <person name="Curtis M."/>
        </authorList>
    </citation>
    <scope>NUCLEOTIDE SEQUENCE [LARGE SCALE GENOMIC DNA]</scope>
    <source>
        <strain evidence="3 4">WMus004</strain>
    </source>
</reference>